<evidence type="ECO:0000256" key="1">
    <source>
        <dbReference type="ARBA" id="ARBA00009034"/>
    </source>
</evidence>
<evidence type="ECO:0000313" key="6">
    <source>
        <dbReference type="Proteomes" id="UP001501940"/>
    </source>
</evidence>
<keyword evidence="6" id="KW-1185">Reference proteome</keyword>
<dbReference type="Gene3D" id="1.10.100.10">
    <property type="entry name" value="Insulin-like"/>
    <property type="match status" value="1"/>
</dbReference>
<dbReference type="GO" id="GO:0051897">
    <property type="term" value="P:positive regulation of phosphatidylinositol 3-kinase/protein kinase B signal transduction"/>
    <property type="evidence" value="ECO:0007669"/>
    <property type="project" value="TreeGrafter"/>
</dbReference>
<dbReference type="GO" id="GO:0043066">
    <property type="term" value="P:negative regulation of apoptotic process"/>
    <property type="evidence" value="ECO:0007669"/>
    <property type="project" value="TreeGrafter"/>
</dbReference>
<comment type="similarity">
    <text evidence="1">Belongs to the insulin family.</text>
</comment>
<dbReference type="Ensembl" id="ENSAOCT00000060721.1">
    <property type="protein sequence ID" value="ENSAOCP00000038122.1"/>
    <property type="gene ID" value="ENSAOCG00000011306.2"/>
</dbReference>
<dbReference type="Pfam" id="PF00049">
    <property type="entry name" value="Insulin"/>
    <property type="match status" value="1"/>
</dbReference>
<sequence>MDLLNKLEIYIPVEAEVKYISLQSLPNSMLRRMGLPLSDPDISRKLAESPKGIWISPAVLQRRGQKLTSHTGDGVMENTHSAMATKFWVNSGPLRMSIVSPNHTAYEVLKDTMPGTRRSPTLLLHQGSVLQTNRDAVVIYRGSVYLFIKKPSRSQGQAERLKQPASMSAIPLTSNLSSKSQKKVLCVWISLFYSSMCLAGWPLTSEAARLRCGSKLLSDLIFVCGDRGIYFGKGSWSGYGGRPRGRGIVDQCCRSGGCELEHLEIYCAKPKSKTHTTATPATMTAPHTTTQLDMFHTVFQKRLSEHLGLLNSPNREAYRKKTQTSIQRKNKVRSRRKVLTQNKTIQPTPASGSPRYRITSFEY</sequence>
<dbReference type="SMART" id="SM00078">
    <property type="entry name" value="IlGF"/>
    <property type="match status" value="1"/>
</dbReference>
<feature type="region of interest" description="Disordered" evidence="3">
    <location>
        <begin position="342"/>
        <end position="363"/>
    </location>
</feature>
<dbReference type="GeneTree" id="ENSGT00990000203742"/>
<dbReference type="GO" id="GO:0008284">
    <property type="term" value="P:positive regulation of cell population proliferation"/>
    <property type="evidence" value="ECO:0007669"/>
    <property type="project" value="TreeGrafter"/>
</dbReference>
<evidence type="ECO:0000256" key="3">
    <source>
        <dbReference type="SAM" id="MobiDB-lite"/>
    </source>
</evidence>
<organism evidence="5 6">
    <name type="scientific">Amphiprion ocellaris</name>
    <name type="common">Clown anemonefish</name>
    <dbReference type="NCBI Taxonomy" id="80972"/>
    <lineage>
        <taxon>Eukaryota</taxon>
        <taxon>Metazoa</taxon>
        <taxon>Chordata</taxon>
        <taxon>Craniata</taxon>
        <taxon>Vertebrata</taxon>
        <taxon>Euteleostomi</taxon>
        <taxon>Actinopterygii</taxon>
        <taxon>Neopterygii</taxon>
        <taxon>Teleostei</taxon>
        <taxon>Neoteleostei</taxon>
        <taxon>Acanthomorphata</taxon>
        <taxon>Ovalentaria</taxon>
        <taxon>Pomacentridae</taxon>
        <taxon>Amphiprion</taxon>
    </lineage>
</organism>
<dbReference type="SUPFAM" id="SSF56994">
    <property type="entry name" value="Insulin-like"/>
    <property type="match status" value="1"/>
</dbReference>
<reference evidence="5" key="3">
    <citation type="submission" date="2025-09" db="UniProtKB">
        <authorList>
            <consortium name="Ensembl"/>
        </authorList>
    </citation>
    <scope>IDENTIFICATION</scope>
</reference>
<feature type="compositionally biased region" description="Polar residues" evidence="3">
    <location>
        <begin position="342"/>
        <end position="351"/>
    </location>
</feature>
<dbReference type="GO" id="GO:0005615">
    <property type="term" value="C:extracellular space"/>
    <property type="evidence" value="ECO:0007669"/>
    <property type="project" value="TreeGrafter"/>
</dbReference>
<proteinExistence type="inferred from homology"/>
<name>A0AAQ5XB56_AMPOC</name>
<dbReference type="InterPro" id="IPR016179">
    <property type="entry name" value="Insulin-like"/>
</dbReference>
<dbReference type="GO" id="GO:0005179">
    <property type="term" value="F:hormone activity"/>
    <property type="evidence" value="ECO:0007669"/>
    <property type="project" value="InterPro"/>
</dbReference>
<dbReference type="GO" id="GO:0008283">
    <property type="term" value="P:cell population proliferation"/>
    <property type="evidence" value="ECO:0007669"/>
    <property type="project" value="TreeGrafter"/>
</dbReference>
<dbReference type="AlphaFoldDB" id="A0AAQ5XB56"/>
<dbReference type="Proteomes" id="UP001501940">
    <property type="component" value="Chromosome 8"/>
</dbReference>
<dbReference type="GO" id="GO:0005159">
    <property type="term" value="F:insulin-like growth factor receptor binding"/>
    <property type="evidence" value="ECO:0007669"/>
    <property type="project" value="TreeGrafter"/>
</dbReference>
<accession>A0AAQ5XB56</accession>
<evidence type="ECO:0000313" key="5">
    <source>
        <dbReference type="Ensembl" id="ENSAOCP00000038122.1"/>
    </source>
</evidence>
<evidence type="ECO:0000259" key="4">
    <source>
        <dbReference type="SMART" id="SM00078"/>
    </source>
</evidence>
<protein>
    <recommendedName>
        <fullName evidence="4">Insulin-like domain-containing protein</fullName>
    </recommendedName>
</protein>
<reference evidence="5" key="2">
    <citation type="submission" date="2025-08" db="UniProtKB">
        <authorList>
            <consortium name="Ensembl"/>
        </authorList>
    </citation>
    <scope>IDENTIFICATION</scope>
</reference>
<evidence type="ECO:0000256" key="2">
    <source>
        <dbReference type="ARBA" id="ARBA00023157"/>
    </source>
</evidence>
<dbReference type="PANTHER" id="PTHR46845">
    <property type="entry name" value="INSULIN-LIKE GROWTH FACTOR I"/>
    <property type="match status" value="1"/>
</dbReference>
<reference evidence="5 6" key="1">
    <citation type="submission" date="2022-01" db="EMBL/GenBank/DDBJ databases">
        <title>A chromosome-scale genome assembly of the false clownfish, Amphiprion ocellaris.</title>
        <authorList>
            <person name="Ryu T."/>
        </authorList>
    </citation>
    <scope>NUCLEOTIDE SEQUENCE [LARGE SCALE GENOMIC DNA]</scope>
</reference>
<dbReference type="GO" id="GO:0048009">
    <property type="term" value="P:insulin-like growth factor receptor signaling pathway"/>
    <property type="evidence" value="ECO:0007669"/>
    <property type="project" value="TreeGrafter"/>
</dbReference>
<keyword evidence="2" id="KW-1015">Disulfide bond</keyword>
<dbReference type="InterPro" id="IPR036438">
    <property type="entry name" value="Insulin-like_sf"/>
</dbReference>
<dbReference type="PANTHER" id="PTHR46845:SF2">
    <property type="entry name" value="INSULIN-LIKE GROWTH FACTOR 3"/>
    <property type="match status" value="1"/>
</dbReference>
<gene>
    <name evidence="5" type="primary">NTF3</name>
</gene>
<feature type="domain" description="Insulin-like" evidence="4">
    <location>
        <begin position="209"/>
        <end position="267"/>
    </location>
</feature>